<dbReference type="AlphaFoldDB" id="A0A6A6WSL4"/>
<feature type="region of interest" description="Disordered" evidence="1">
    <location>
        <begin position="1"/>
        <end position="24"/>
    </location>
</feature>
<dbReference type="EMBL" id="MU002366">
    <property type="protein sequence ID" value="KAF2787062.1"/>
    <property type="molecule type" value="Genomic_DNA"/>
</dbReference>
<gene>
    <name evidence="2" type="ORF">K505DRAFT_133366</name>
</gene>
<organism evidence="2 3">
    <name type="scientific">Melanomma pulvis-pyrius CBS 109.77</name>
    <dbReference type="NCBI Taxonomy" id="1314802"/>
    <lineage>
        <taxon>Eukaryota</taxon>
        <taxon>Fungi</taxon>
        <taxon>Dikarya</taxon>
        <taxon>Ascomycota</taxon>
        <taxon>Pezizomycotina</taxon>
        <taxon>Dothideomycetes</taxon>
        <taxon>Pleosporomycetidae</taxon>
        <taxon>Pleosporales</taxon>
        <taxon>Melanommataceae</taxon>
        <taxon>Melanomma</taxon>
    </lineage>
</organism>
<reference evidence="2" key="1">
    <citation type="journal article" date="2020" name="Stud. Mycol.">
        <title>101 Dothideomycetes genomes: a test case for predicting lifestyles and emergence of pathogens.</title>
        <authorList>
            <person name="Haridas S."/>
            <person name="Albert R."/>
            <person name="Binder M."/>
            <person name="Bloem J."/>
            <person name="Labutti K."/>
            <person name="Salamov A."/>
            <person name="Andreopoulos B."/>
            <person name="Baker S."/>
            <person name="Barry K."/>
            <person name="Bills G."/>
            <person name="Bluhm B."/>
            <person name="Cannon C."/>
            <person name="Castanera R."/>
            <person name="Culley D."/>
            <person name="Daum C."/>
            <person name="Ezra D."/>
            <person name="Gonzalez J."/>
            <person name="Henrissat B."/>
            <person name="Kuo A."/>
            <person name="Liang C."/>
            <person name="Lipzen A."/>
            <person name="Lutzoni F."/>
            <person name="Magnuson J."/>
            <person name="Mondo S."/>
            <person name="Nolan M."/>
            <person name="Ohm R."/>
            <person name="Pangilinan J."/>
            <person name="Park H.-J."/>
            <person name="Ramirez L."/>
            <person name="Alfaro M."/>
            <person name="Sun H."/>
            <person name="Tritt A."/>
            <person name="Yoshinaga Y."/>
            <person name="Zwiers L.-H."/>
            <person name="Turgeon B."/>
            <person name="Goodwin S."/>
            <person name="Spatafora J."/>
            <person name="Crous P."/>
            <person name="Grigoriev I."/>
        </authorList>
    </citation>
    <scope>NUCLEOTIDE SEQUENCE</scope>
    <source>
        <strain evidence="2">CBS 109.77</strain>
    </source>
</reference>
<evidence type="ECO:0000313" key="3">
    <source>
        <dbReference type="Proteomes" id="UP000799757"/>
    </source>
</evidence>
<proteinExistence type="predicted"/>
<feature type="region of interest" description="Disordered" evidence="1">
    <location>
        <begin position="47"/>
        <end position="70"/>
    </location>
</feature>
<feature type="compositionally biased region" description="Polar residues" evidence="1">
    <location>
        <begin position="48"/>
        <end position="70"/>
    </location>
</feature>
<sequence length="87" mass="9263">MPPIPPTPRSHPQKPRPLSMAPPEGTVLFTASHIPCTLHKRRALPSPIVQTSAPRTHSIKSSNPVPSTTLSTVPCLSISALQSSALR</sequence>
<protein>
    <submittedName>
        <fullName evidence="2">Uncharacterized protein</fullName>
    </submittedName>
</protein>
<name>A0A6A6WSL4_9PLEO</name>
<evidence type="ECO:0000313" key="2">
    <source>
        <dbReference type="EMBL" id="KAF2787062.1"/>
    </source>
</evidence>
<keyword evidence="3" id="KW-1185">Reference proteome</keyword>
<dbReference type="Proteomes" id="UP000799757">
    <property type="component" value="Unassembled WGS sequence"/>
</dbReference>
<evidence type="ECO:0000256" key="1">
    <source>
        <dbReference type="SAM" id="MobiDB-lite"/>
    </source>
</evidence>
<accession>A0A6A6WSL4</accession>